<evidence type="ECO:0000256" key="5">
    <source>
        <dbReference type="ARBA" id="ARBA00030303"/>
    </source>
</evidence>
<feature type="signal peptide" evidence="6">
    <location>
        <begin position="1"/>
        <end position="22"/>
    </location>
</feature>
<reference evidence="8 9" key="1">
    <citation type="journal article" date="2015" name="Genome Announc.">
        <title>Expanding the biotechnology potential of lactobacilli through comparative genomics of 213 strains and associated genera.</title>
        <authorList>
            <person name="Sun Z."/>
            <person name="Harris H.M."/>
            <person name="McCann A."/>
            <person name="Guo C."/>
            <person name="Argimon S."/>
            <person name="Zhang W."/>
            <person name="Yang X."/>
            <person name="Jeffery I.B."/>
            <person name="Cooney J.C."/>
            <person name="Kagawa T.F."/>
            <person name="Liu W."/>
            <person name="Song Y."/>
            <person name="Salvetti E."/>
            <person name="Wrobel A."/>
            <person name="Rasinkangas P."/>
            <person name="Parkhill J."/>
            <person name="Rea M.C."/>
            <person name="O'Sullivan O."/>
            <person name="Ritari J."/>
            <person name="Douillard F.P."/>
            <person name="Paul Ross R."/>
            <person name="Yang R."/>
            <person name="Briner A.E."/>
            <person name="Felis G.E."/>
            <person name="de Vos W.M."/>
            <person name="Barrangou R."/>
            <person name="Klaenhammer T.R."/>
            <person name="Caufield P.W."/>
            <person name="Cui Y."/>
            <person name="Zhang H."/>
            <person name="O'Toole P.W."/>
        </authorList>
    </citation>
    <scope>NUCLEOTIDE SEQUENCE [LARGE SCALE GENOMIC DNA]</scope>
    <source>
        <strain evidence="8 9">DSM 15836</strain>
    </source>
</reference>
<evidence type="ECO:0000256" key="4">
    <source>
        <dbReference type="ARBA" id="ARBA00022729"/>
    </source>
</evidence>
<comment type="caution">
    <text evidence="8">The sequence shown here is derived from an EMBL/GenBank/DDBJ whole genome shotgun (WGS) entry which is preliminary data.</text>
</comment>
<feature type="region of interest" description="Disordered" evidence="7">
    <location>
        <begin position="392"/>
        <end position="419"/>
    </location>
</feature>
<accession>A0ABR5PKP3</accession>
<comment type="similarity">
    <text evidence="1 6">Belongs to the bacterial solute-binding protein 1 family.</text>
</comment>
<keyword evidence="6" id="KW-0449">Lipoprotein</keyword>
<organism evidence="8 9">
    <name type="scientific">Ligilactobacillus acidipiscis DSM 15836</name>
    <dbReference type="NCBI Taxonomy" id="1423716"/>
    <lineage>
        <taxon>Bacteria</taxon>
        <taxon>Bacillati</taxon>
        <taxon>Bacillota</taxon>
        <taxon>Bacilli</taxon>
        <taxon>Lactobacillales</taxon>
        <taxon>Lactobacillaceae</taxon>
        <taxon>Ligilactobacillus</taxon>
    </lineage>
</organism>
<feature type="chain" id="PRO_5044993124" description="Maltodextrin-binding protein" evidence="6">
    <location>
        <begin position="23"/>
        <end position="419"/>
    </location>
</feature>
<dbReference type="PANTHER" id="PTHR30061:SF50">
    <property type="entry name" value="MALTOSE_MALTODEXTRIN-BINDING PERIPLASMIC PROTEIN"/>
    <property type="match status" value="1"/>
</dbReference>
<dbReference type="InterPro" id="IPR006059">
    <property type="entry name" value="SBP"/>
</dbReference>
<evidence type="ECO:0000256" key="6">
    <source>
        <dbReference type="RuleBase" id="RU365005"/>
    </source>
</evidence>
<protein>
    <recommendedName>
        <fullName evidence="5 6">Maltodextrin-binding protein</fullName>
    </recommendedName>
</protein>
<dbReference type="PANTHER" id="PTHR30061">
    <property type="entry name" value="MALTOSE-BINDING PERIPLASMIC PROTEIN"/>
    <property type="match status" value="1"/>
</dbReference>
<gene>
    <name evidence="8" type="ORF">FC65_GL002033</name>
</gene>
<evidence type="ECO:0000256" key="7">
    <source>
        <dbReference type="SAM" id="MobiDB-lite"/>
    </source>
</evidence>
<keyword evidence="3 6" id="KW-0762">Sugar transport</keyword>
<evidence type="ECO:0000313" key="8">
    <source>
        <dbReference type="EMBL" id="KRM27093.1"/>
    </source>
</evidence>
<keyword evidence="9" id="KW-1185">Reference proteome</keyword>
<keyword evidence="6" id="KW-0472">Membrane</keyword>
<keyword evidence="6" id="KW-1003">Cell membrane</keyword>
<keyword evidence="2 6" id="KW-0813">Transport</keyword>
<dbReference type="InterPro" id="IPR006060">
    <property type="entry name" value="Maltose/Cyclodextrin-bd"/>
</dbReference>
<dbReference type="EMBL" id="AZFI01000075">
    <property type="protein sequence ID" value="KRM27093.1"/>
    <property type="molecule type" value="Genomic_DNA"/>
</dbReference>
<feature type="compositionally biased region" description="Basic and acidic residues" evidence="7">
    <location>
        <begin position="401"/>
        <end position="410"/>
    </location>
</feature>
<comment type="subcellular location">
    <subcellularLocation>
        <location evidence="6">Cell membrane</location>
        <topology evidence="6">Lipid-anchor</topology>
    </subcellularLocation>
</comment>
<dbReference type="PRINTS" id="PR00181">
    <property type="entry name" value="MALTOSEBP"/>
</dbReference>
<dbReference type="InterPro" id="IPR006061">
    <property type="entry name" value="SBP_1_CS"/>
</dbReference>
<dbReference type="PROSITE" id="PS01037">
    <property type="entry name" value="SBP_BACTERIAL_1"/>
    <property type="match status" value="1"/>
</dbReference>
<proteinExistence type="inferred from homology"/>
<evidence type="ECO:0000313" key="9">
    <source>
        <dbReference type="Proteomes" id="UP000051217"/>
    </source>
</evidence>
<name>A0ABR5PKP3_9LACO</name>
<dbReference type="Pfam" id="PF13416">
    <property type="entry name" value="SBP_bac_8"/>
    <property type="match status" value="1"/>
</dbReference>
<dbReference type="PROSITE" id="PS51257">
    <property type="entry name" value="PROKAR_LIPOPROTEIN"/>
    <property type="match status" value="1"/>
</dbReference>
<dbReference type="Gene3D" id="3.40.190.10">
    <property type="entry name" value="Periplasmic binding protein-like II"/>
    <property type="match status" value="2"/>
</dbReference>
<evidence type="ECO:0000256" key="3">
    <source>
        <dbReference type="ARBA" id="ARBA00022597"/>
    </source>
</evidence>
<keyword evidence="4 6" id="KW-0732">Signal</keyword>
<evidence type="ECO:0000256" key="1">
    <source>
        <dbReference type="ARBA" id="ARBA00008520"/>
    </source>
</evidence>
<evidence type="ECO:0000256" key="2">
    <source>
        <dbReference type="ARBA" id="ARBA00022448"/>
    </source>
</evidence>
<dbReference type="Proteomes" id="UP000051217">
    <property type="component" value="Unassembled WGS sequence"/>
</dbReference>
<dbReference type="SUPFAM" id="SSF53850">
    <property type="entry name" value="Periplasmic binding protein-like II"/>
    <property type="match status" value="1"/>
</dbReference>
<sequence>MKKSFKKMGMLALAAGMTLTLAACGNDKKDADASAKKTVTVSVDKGYKDYINDVKGKFEKDNKVKVVVKTTNDALSTLDNLKLDGPAGKAPDVMMAPFDRAGVLGKQGQLATVKLPSGRYNQKDKDLVTFKGKQYGQPAVIETLVMYYNKDLVSEVPKTFKDLEAMSKDPKYAYENDKTKNVAFLTQWTNFYNAYGVIKAYDGYIFGKNNTDPKDIGLNNQGGVEGITYMTDWFKNVWPKGMQSTTSNENFITDQFTKGKSAVVIDGPWMAAKYKKSKINFGVASIPTLPNGEEYQAFGGGKAWVVSNYSKNKSMSQKFAAYLANDNNQQKFYKATQEVPANENARAEVIKNKDDQLTQAVVEQFKSADPMPNLPEMAEVWAGAENLMVNSASGKQTPKQAADKAVKQIKESIQQKYKD</sequence>